<dbReference type="InterPro" id="IPR041515">
    <property type="entry name" value="PPAF-2-like_Clip"/>
</dbReference>
<organism evidence="8 9">
    <name type="scientific">Callosobruchus maculatus</name>
    <name type="common">Southern cowpea weevil</name>
    <name type="synonym">Pulse bruchid</name>
    <dbReference type="NCBI Taxonomy" id="64391"/>
    <lineage>
        <taxon>Eukaryota</taxon>
        <taxon>Metazoa</taxon>
        <taxon>Ecdysozoa</taxon>
        <taxon>Arthropoda</taxon>
        <taxon>Hexapoda</taxon>
        <taxon>Insecta</taxon>
        <taxon>Pterygota</taxon>
        <taxon>Neoptera</taxon>
        <taxon>Endopterygota</taxon>
        <taxon>Coleoptera</taxon>
        <taxon>Polyphaga</taxon>
        <taxon>Cucujiformia</taxon>
        <taxon>Chrysomeloidea</taxon>
        <taxon>Chrysomelidae</taxon>
        <taxon>Bruchinae</taxon>
        <taxon>Bruchini</taxon>
        <taxon>Callosobruchus</taxon>
    </lineage>
</organism>
<dbReference type="CDD" id="cd00190">
    <property type="entry name" value="Tryp_SPc"/>
    <property type="match status" value="1"/>
</dbReference>
<dbReference type="PROSITE" id="PS50240">
    <property type="entry name" value="TRYPSIN_DOM"/>
    <property type="match status" value="1"/>
</dbReference>
<dbReference type="OrthoDB" id="6261922at2759"/>
<dbReference type="Pfam" id="PF18322">
    <property type="entry name" value="CLIP_1"/>
    <property type="match status" value="1"/>
</dbReference>
<evidence type="ECO:0000256" key="6">
    <source>
        <dbReference type="SAM" id="SignalP"/>
    </source>
</evidence>
<sequence>MHHLLILLSVFSNNIIIVVSSAAGDIVDDYDLQHCVCVPYWQCKDDYSGLIEDGMDIIDIRATDQSSEHPSRCTGDYDVCCQVECGKRKTANGETLQFRMSSFSDFFGTRILGSNNEAEFSEFPWMLAVLEENKTYRCGASLIHPQVALTAAHCVTGNGPFIVRAGEWNWESASEPLPYQEQQTKKIIIHPQYHPNSLRNDIALMILEVPFRLTENVGLVCLPFQGTEFDDIRNQGSDCIATGWGKNASRHGKYQSTLKKVSMPVVPRDNCTRRLREVRLGPLFRLHRSFLCAGGQANKDTCKGDGGSPLVCPIRGRPDRYQQAGIVSWGLTCGLHSTPGVYVNIALFRDWIDFNVQAYGFDNTVYNVA</sequence>
<evidence type="ECO:0000313" key="8">
    <source>
        <dbReference type="EMBL" id="VEN42563.1"/>
    </source>
</evidence>
<dbReference type="PRINTS" id="PR00722">
    <property type="entry name" value="CHYMOTRYPSIN"/>
</dbReference>
<evidence type="ECO:0000256" key="5">
    <source>
        <dbReference type="ARBA" id="ARBA00076468"/>
    </source>
</evidence>
<dbReference type="SUPFAM" id="SSF50494">
    <property type="entry name" value="Trypsin-like serine proteases"/>
    <property type="match status" value="1"/>
</dbReference>
<dbReference type="InterPro" id="IPR001314">
    <property type="entry name" value="Peptidase_S1A"/>
</dbReference>
<dbReference type="Proteomes" id="UP000410492">
    <property type="component" value="Unassembled WGS sequence"/>
</dbReference>
<feature type="chain" id="PRO_5024870229" description="Phenoloxidase-activating factor 2" evidence="6">
    <location>
        <begin position="23"/>
        <end position="369"/>
    </location>
</feature>
<dbReference type="InterPro" id="IPR001254">
    <property type="entry name" value="Trypsin_dom"/>
</dbReference>
<gene>
    <name evidence="8" type="ORF">CALMAC_LOCUS6005</name>
</gene>
<dbReference type="AlphaFoldDB" id="A0A653C4Y7"/>
<dbReference type="InterPro" id="IPR018114">
    <property type="entry name" value="TRYPSIN_HIS"/>
</dbReference>
<keyword evidence="3" id="KW-1015">Disulfide bond</keyword>
<dbReference type="GO" id="GO:0004252">
    <property type="term" value="F:serine-type endopeptidase activity"/>
    <property type="evidence" value="ECO:0007669"/>
    <property type="project" value="InterPro"/>
</dbReference>
<feature type="domain" description="Peptidase S1" evidence="7">
    <location>
        <begin position="111"/>
        <end position="357"/>
    </location>
</feature>
<proteinExistence type="predicted"/>
<dbReference type="GO" id="GO:0005576">
    <property type="term" value="C:extracellular region"/>
    <property type="evidence" value="ECO:0007669"/>
    <property type="project" value="UniProtKB-SubCell"/>
</dbReference>
<evidence type="ECO:0000256" key="1">
    <source>
        <dbReference type="ARBA" id="ARBA00004613"/>
    </source>
</evidence>
<dbReference type="InterPro" id="IPR009003">
    <property type="entry name" value="Peptidase_S1_PA"/>
</dbReference>
<keyword evidence="6" id="KW-0732">Signal</keyword>
<dbReference type="SMART" id="SM00020">
    <property type="entry name" value="Tryp_SPc"/>
    <property type="match status" value="1"/>
</dbReference>
<protein>
    <recommendedName>
        <fullName evidence="4">Phenoloxidase-activating factor 2</fullName>
    </recommendedName>
    <alternativeName>
        <fullName evidence="5">Prophenoloxidase-activating factor II</fullName>
    </alternativeName>
</protein>
<name>A0A653C4Y7_CALMS</name>
<dbReference type="EMBL" id="CAACVG010006919">
    <property type="protein sequence ID" value="VEN42563.1"/>
    <property type="molecule type" value="Genomic_DNA"/>
</dbReference>
<accession>A0A653C4Y7</accession>
<feature type="signal peptide" evidence="6">
    <location>
        <begin position="1"/>
        <end position="22"/>
    </location>
</feature>
<dbReference type="GO" id="GO:0006508">
    <property type="term" value="P:proteolysis"/>
    <property type="evidence" value="ECO:0007669"/>
    <property type="project" value="InterPro"/>
</dbReference>
<evidence type="ECO:0000256" key="3">
    <source>
        <dbReference type="ARBA" id="ARBA00023157"/>
    </source>
</evidence>
<evidence type="ECO:0000313" key="9">
    <source>
        <dbReference type="Proteomes" id="UP000410492"/>
    </source>
</evidence>
<dbReference type="PROSITE" id="PS00134">
    <property type="entry name" value="TRYPSIN_HIS"/>
    <property type="match status" value="1"/>
</dbReference>
<dbReference type="FunFam" id="2.40.10.10:FF:000038">
    <property type="entry name" value="Serine protease"/>
    <property type="match status" value="1"/>
</dbReference>
<dbReference type="PANTHER" id="PTHR24258:SF129">
    <property type="entry name" value="LP15124P-RELATED"/>
    <property type="match status" value="1"/>
</dbReference>
<evidence type="ECO:0000256" key="2">
    <source>
        <dbReference type="ARBA" id="ARBA00022525"/>
    </source>
</evidence>
<reference evidence="8 9" key="1">
    <citation type="submission" date="2019-01" db="EMBL/GenBank/DDBJ databases">
        <authorList>
            <person name="Sayadi A."/>
        </authorList>
    </citation>
    <scope>NUCLEOTIDE SEQUENCE [LARGE SCALE GENOMIC DNA]</scope>
</reference>
<evidence type="ECO:0000256" key="4">
    <source>
        <dbReference type="ARBA" id="ARBA00068096"/>
    </source>
</evidence>
<keyword evidence="2" id="KW-0964">Secreted</keyword>
<comment type="subcellular location">
    <subcellularLocation>
        <location evidence="1">Secreted</location>
    </subcellularLocation>
</comment>
<dbReference type="Gene3D" id="2.40.10.10">
    <property type="entry name" value="Trypsin-like serine proteases"/>
    <property type="match status" value="1"/>
</dbReference>
<dbReference type="PANTHER" id="PTHR24258">
    <property type="entry name" value="SERINE PROTEASE-RELATED"/>
    <property type="match status" value="1"/>
</dbReference>
<keyword evidence="9" id="KW-1185">Reference proteome</keyword>
<dbReference type="Pfam" id="PF00089">
    <property type="entry name" value="Trypsin"/>
    <property type="match status" value="1"/>
</dbReference>
<evidence type="ECO:0000259" key="7">
    <source>
        <dbReference type="PROSITE" id="PS50240"/>
    </source>
</evidence>
<dbReference type="InterPro" id="IPR043504">
    <property type="entry name" value="Peptidase_S1_PA_chymotrypsin"/>
</dbReference>